<gene>
    <name evidence="2" type="ORF">N658DRAFT_48137</name>
</gene>
<dbReference type="AlphaFoldDB" id="A0AAN6T2E2"/>
<reference evidence="2" key="2">
    <citation type="submission" date="2023-05" db="EMBL/GenBank/DDBJ databases">
        <authorList>
            <consortium name="Lawrence Berkeley National Laboratory"/>
            <person name="Steindorff A."/>
            <person name="Hensen N."/>
            <person name="Bonometti L."/>
            <person name="Westerberg I."/>
            <person name="Brannstrom I.O."/>
            <person name="Guillou S."/>
            <person name="Cros-Aarteil S."/>
            <person name="Calhoun S."/>
            <person name="Haridas S."/>
            <person name="Kuo A."/>
            <person name="Mondo S."/>
            <person name="Pangilinan J."/>
            <person name="Riley R."/>
            <person name="Labutti K."/>
            <person name="Andreopoulos B."/>
            <person name="Lipzen A."/>
            <person name="Chen C."/>
            <person name="Yanf M."/>
            <person name="Daum C."/>
            <person name="Ng V."/>
            <person name="Clum A."/>
            <person name="Ohm R."/>
            <person name="Martin F."/>
            <person name="Silar P."/>
            <person name="Natvig D."/>
            <person name="Lalanne C."/>
            <person name="Gautier V."/>
            <person name="Ament-Velasquez S.L."/>
            <person name="Kruys A."/>
            <person name="Hutchinson M.I."/>
            <person name="Powell A.J."/>
            <person name="Barry K."/>
            <person name="Miller A.N."/>
            <person name="Grigoriev I.V."/>
            <person name="Debuchy R."/>
            <person name="Gladieux P."/>
            <person name="Thoren M.H."/>
            <person name="Johannesson H."/>
        </authorList>
    </citation>
    <scope>NUCLEOTIDE SEQUENCE</scope>
    <source>
        <strain evidence="2">CBS 757.83</strain>
    </source>
</reference>
<evidence type="ECO:0000256" key="1">
    <source>
        <dbReference type="SAM" id="MobiDB-lite"/>
    </source>
</evidence>
<protein>
    <submittedName>
        <fullName evidence="2">Uncharacterized protein</fullName>
    </submittedName>
</protein>
<comment type="caution">
    <text evidence="2">The sequence shown here is derived from an EMBL/GenBank/DDBJ whole genome shotgun (WGS) entry which is preliminary data.</text>
</comment>
<reference evidence="2" key="1">
    <citation type="journal article" date="2023" name="Mol. Phylogenet. Evol.">
        <title>Genome-scale phylogeny and comparative genomics of the fungal order Sordariales.</title>
        <authorList>
            <person name="Hensen N."/>
            <person name="Bonometti L."/>
            <person name="Westerberg I."/>
            <person name="Brannstrom I.O."/>
            <person name="Guillou S."/>
            <person name="Cros-Aarteil S."/>
            <person name="Calhoun S."/>
            <person name="Haridas S."/>
            <person name="Kuo A."/>
            <person name="Mondo S."/>
            <person name="Pangilinan J."/>
            <person name="Riley R."/>
            <person name="LaButti K."/>
            <person name="Andreopoulos B."/>
            <person name="Lipzen A."/>
            <person name="Chen C."/>
            <person name="Yan M."/>
            <person name="Daum C."/>
            <person name="Ng V."/>
            <person name="Clum A."/>
            <person name="Steindorff A."/>
            <person name="Ohm R.A."/>
            <person name="Martin F."/>
            <person name="Silar P."/>
            <person name="Natvig D.O."/>
            <person name="Lalanne C."/>
            <person name="Gautier V."/>
            <person name="Ament-Velasquez S.L."/>
            <person name="Kruys A."/>
            <person name="Hutchinson M.I."/>
            <person name="Powell A.J."/>
            <person name="Barry K."/>
            <person name="Miller A.N."/>
            <person name="Grigoriev I.V."/>
            <person name="Debuchy R."/>
            <person name="Gladieux P."/>
            <person name="Hiltunen Thoren M."/>
            <person name="Johannesson H."/>
        </authorList>
    </citation>
    <scope>NUCLEOTIDE SEQUENCE</scope>
    <source>
        <strain evidence="2">CBS 757.83</strain>
    </source>
</reference>
<keyword evidence="3" id="KW-1185">Reference proteome</keyword>
<sequence length="87" mass="10208">MWARKGNRHRLWPFDPISRQATPSQSNCWGPGFQTRDLTPSTRTRSSFSHTHLPEHASRARCRSLNYSVWWFVFGSSFSDRPRQGWG</sequence>
<feature type="compositionally biased region" description="Polar residues" evidence="1">
    <location>
        <begin position="19"/>
        <end position="28"/>
    </location>
</feature>
<proteinExistence type="predicted"/>
<name>A0AAN6T2E2_9PEZI</name>
<feature type="compositionally biased region" description="Low complexity" evidence="1">
    <location>
        <begin position="39"/>
        <end position="51"/>
    </location>
</feature>
<feature type="region of interest" description="Disordered" evidence="1">
    <location>
        <begin position="14"/>
        <end position="55"/>
    </location>
</feature>
<dbReference type="Proteomes" id="UP001305647">
    <property type="component" value="Unassembled WGS sequence"/>
</dbReference>
<organism evidence="2 3">
    <name type="scientific">Parathielavia hyrcaniae</name>
    <dbReference type="NCBI Taxonomy" id="113614"/>
    <lineage>
        <taxon>Eukaryota</taxon>
        <taxon>Fungi</taxon>
        <taxon>Dikarya</taxon>
        <taxon>Ascomycota</taxon>
        <taxon>Pezizomycotina</taxon>
        <taxon>Sordariomycetes</taxon>
        <taxon>Sordariomycetidae</taxon>
        <taxon>Sordariales</taxon>
        <taxon>Chaetomiaceae</taxon>
        <taxon>Parathielavia</taxon>
    </lineage>
</organism>
<evidence type="ECO:0000313" key="2">
    <source>
        <dbReference type="EMBL" id="KAK4101564.1"/>
    </source>
</evidence>
<accession>A0AAN6T2E2</accession>
<dbReference type="EMBL" id="MU863634">
    <property type="protein sequence ID" value="KAK4101564.1"/>
    <property type="molecule type" value="Genomic_DNA"/>
</dbReference>
<evidence type="ECO:0000313" key="3">
    <source>
        <dbReference type="Proteomes" id="UP001305647"/>
    </source>
</evidence>